<keyword evidence="9 15" id="KW-0067">ATP-binding</keyword>
<dbReference type="InterPro" id="IPR020560">
    <property type="entry name" value="PRibGlycinamide_synth_C-dom"/>
</dbReference>
<dbReference type="InterPro" id="IPR020559">
    <property type="entry name" value="PRibGlycinamide_synth_CS"/>
</dbReference>
<dbReference type="UniPathway" id="UPA00074">
    <property type="reaction ID" value="UER00125"/>
</dbReference>
<comment type="cofactor">
    <cofactor evidence="1">
        <name>Mn(2+)</name>
        <dbReference type="ChEBI" id="CHEBI:29035"/>
    </cofactor>
</comment>
<accession>A0A0B0ELX5</accession>
<gene>
    <name evidence="14" type="primary">purD</name>
    <name evidence="17" type="ORF">SCABRO_00190</name>
</gene>
<keyword evidence="7 15" id="KW-0547">Nucleotide-binding</keyword>
<dbReference type="FunFam" id="3.40.50.20:FF:000006">
    <property type="entry name" value="Phosphoribosylamine--glycine ligase, chloroplastic"/>
    <property type="match status" value="1"/>
</dbReference>
<dbReference type="AlphaFoldDB" id="A0A0B0ELX5"/>
<comment type="pathway">
    <text evidence="3 14">Purine metabolism; IMP biosynthesis via de novo pathway; N(1)-(5-phospho-D-ribosyl)glycinamide from 5-phospho-alpha-D-ribose 1-diphosphate: step 2/2.</text>
</comment>
<evidence type="ECO:0000256" key="2">
    <source>
        <dbReference type="ARBA" id="ARBA00001946"/>
    </source>
</evidence>
<comment type="similarity">
    <text evidence="11 14">Belongs to the GARS family.</text>
</comment>
<evidence type="ECO:0000313" key="17">
    <source>
        <dbReference type="EMBL" id="KHE94052.1"/>
    </source>
</evidence>
<dbReference type="Gene3D" id="3.30.470.20">
    <property type="entry name" value="ATP-grasp fold, B domain"/>
    <property type="match status" value="1"/>
</dbReference>
<dbReference type="HAMAP" id="MF_00138">
    <property type="entry name" value="GARS"/>
    <property type="match status" value="1"/>
</dbReference>
<keyword evidence="8 14" id="KW-0658">Purine biosynthesis</keyword>
<evidence type="ECO:0000256" key="7">
    <source>
        <dbReference type="ARBA" id="ARBA00022741"/>
    </source>
</evidence>
<dbReference type="SMART" id="SM01210">
    <property type="entry name" value="GARS_C"/>
    <property type="match status" value="1"/>
</dbReference>
<dbReference type="GO" id="GO:0009113">
    <property type="term" value="P:purine nucleobase biosynthetic process"/>
    <property type="evidence" value="ECO:0007669"/>
    <property type="project" value="InterPro"/>
</dbReference>
<evidence type="ECO:0000259" key="16">
    <source>
        <dbReference type="PROSITE" id="PS50975"/>
    </source>
</evidence>
<evidence type="ECO:0000313" key="18">
    <source>
        <dbReference type="Proteomes" id="UP000030652"/>
    </source>
</evidence>
<dbReference type="PROSITE" id="PS50975">
    <property type="entry name" value="ATP_GRASP"/>
    <property type="match status" value="1"/>
</dbReference>
<dbReference type="Proteomes" id="UP000030652">
    <property type="component" value="Unassembled WGS sequence"/>
</dbReference>
<dbReference type="EC" id="6.3.4.13" evidence="4 14"/>
<dbReference type="Gene3D" id="3.40.50.20">
    <property type="match status" value="1"/>
</dbReference>
<protein>
    <recommendedName>
        <fullName evidence="4 14">Phosphoribosylamine--glycine ligase</fullName>
        <ecNumber evidence="4 14">6.3.4.13</ecNumber>
    </recommendedName>
    <alternativeName>
        <fullName evidence="14">GARS</fullName>
    </alternativeName>
    <alternativeName>
        <fullName evidence="12 14">Glycinamide ribonucleotide synthetase</fullName>
    </alternativeName>
    <alternativeName>
        <fullName evidence="13 14">Phosphoribosylglycinamide synthetase</fullName>
    </alternativeName>
</protein>
<evidence type="ECO:0000256" key="14">
    <source>
        <dbReference type="HAMAP-Rule" id="MF_00138"/>
    </source>
</evidence>
<evidence type="ECO:0000256" key="12">
    <source>
        <dbReference type="ARBA" id="ARBA00042242"/>
    </source>
</evidence>
<dbReference type="PANTHER" id="PTHR43472">
    <property type="entry name" value="PHOSPHORIBOSYLAMINE--GLYCINE LIGASE"/>
    <property type="match status" value="1"/>
</dbReference>
<dbReference type="GO" id="GO:0005524">
    <property type="term" value="F:ATP binding"/>
    <property type="evidence" value="ECO:0007669"/>
    <property type="project" value="UniProtKB-UniRule"/>
</dbReference>
<evidence type="ECO:0000256" key="4">
    <source>
        <dbReference type="ARBA" id="ARBA00013255"/>
    </source>
</evidence>
<dbReference type="InterPro" id="IPR000115">
    <property type="entry name" value="PRibGlycinamide_synth"/>
</dbReference>
<dbReference type="SMART" id="SM01209">
    <property type="entry name" value="GARS_A"/>
    <property type="match status" value="1"/>
</dbReference>
<evidence type="ECO:0000256" key="9">
    <source>
        <dbReference type="ARBA" id="ARBA00022840"/>
    </source>
</evidence>
<dbReference type="PROSITE" id="PS00184">
    <property type="entry name" value="GARS"/>
    <property type="match status" value="1"/>
</dbReference>
<feature type="domain" description="ATP-grasp" evidence="16">
    <location>
        <begin position="107"/>
        <end position="313"/>
    </location>
</feature>
<keyword evidence="5 14" id="KW-0436">Ligase</keyword>
<dbReference type="SUPFAM" id="SSF51246">
    <property type="entry name" value="Rudiment single hybrid motif"/>
    <property type="match status" value="1"/>
</dbReference>
<dbReference type="FunFam" id="3.30.1490.20:FF:000006">
    <property type="entry name" value="phosphoribosylamine--glycine ligase, chloroplastic-like"/>
    <property type="match status" value="1"/>
</dbReference>
<dbReference type="Pfam" id="PF02843">
    <property type="entry name" value="GARS_C"/>
    <property type="match status" value="1"/>
</dbReference>
<dbReference type="InterPro" id="IPR016185">
    <property type="entry name" value="PreATP-grasp_dom_sf"/>
</dbReference>
<evidence type="ECO:0000256" key="6">
    <source>
        <dbReference type="ARBA" id="ARBA00022723"/>
    </source>
</evidence>
<dbReference type="FunFam" id="3.90.600.10:FF:000001">
    <property type="entry name" value="Trifunctional purine biosynthetic protein adenosine-3"/>
    <property type="match status" value="1"/>
</dbReference>
<dbReference type="eggNOG" id="COG0151">
    <property type="taxonomic scope" value="Bacteria"/>
</dbReference>
<dbReference type="SUPFAM" id="SSF52440">
    <property type="entry name" value="PreATP-grasp domain"/>
    <property type="match status" value="1"/>
</dbReference>
<dbReference type="InterPro" id="IPR011761">
    <property type="entry name" value="ATP-grasp"/>
</dbReference>
<dbReference type="GO" id="GO:0046872">
    <property type="term" value="F:metal ion binding"/>
    <property type="evidence" value="ECO:0007669"/>
    <property type="project" value="UniProtKB-KW"/>
</dbReference>
<dbReference type="GO" id="GO:0004637">
    <property type="term" value="F:phosphoribosylamine-glycine ligase activity"/>
    <property type="evidence" value="ECO:0007669"/>
    <property type="project" value="UniProtKB-UniRule"/>
</dbReference>
<dbReference type="InterPro" id="IPR020562">
    <property type="entry name" value="PRibGlycinamide_synth_N"/>
</dbReference>
<evidence type="ECO:0000256" key="15">
    <source>
        <dbReference type="PROSITE-ProRule" id="PRU00409"/>
    </source>
</evidence>
<keyword evidence="10" id="KW-0464">Manganese</keyword>
<dbReference type="PATRIC" id="fig|237368.3.peg.207"/>
<evidence type="ECO:0000256" key="5">
    <source>
        <dbReference type="ARBA" id="ARBA00022598"/>
    </source>
</evidence>
<name>A0A0B0ELX5_9BACT</name>
<evidence type="ECO:0000256" key="13">
    <source>
        <dbReference type="ARBA" id="ARBA00042864"/>
    </source>
</evidence>
<evidence type="ECO:0000256" key="8">
    <source>
        <dbReference type="ARBA" id="ARBA00022755"/>
    </source>
</evidence>
<dbReference type="Pfam" id="PF02844">
    <property type="entry name" value="GARS_N"/>
    <property type="match status" value="1"/>
</dbReference>
<dbReference type="PANTHER" id="PTHR43472:SF1">
    <property type="entry name" value="PHOSPHORIBOSYLAMINE--GLYCINE LIGASE, CHLOROPLASTIC"/>
    <property type="match status" value="1"/>
</dbReference>
<dbReference type="Gene3D" id="3.30.1490.20">
    <property type="entry name" value="ATP-grasp fold, A domain"/>
    <property type="match status" value="1"/>
</dbReference>
<evidence type="ECO:0000256" key="11">
    <source>
        <dbReference type="ARBA" id="ARBA00038345"/>
    </source>
</evidence>
<reference evidence="17 18" key="1">
    <citation type="submission" date="2014-10" db="EMBL/GenBank/DDBJ databases">
        <title>Draft genome of anammox bacterium scalindua brodae, obtained using differential coverage binning of sequence data from two enrichment reactors.</title>
        <authorList>
            <person name="Speth D.R."/>
            <person name="Russ L."/>
            <person name="Kartal B."/>
            <person name="Op den Camp H.J."/>
            <person name="Dutilh B.E."/>
            <person name="Jetten M.S."/>
        </authorList>
    </citation>
    <scope>NUCLEOTIDE SEQUENCE [LARGE SCALE GENOMIC DNA]</scope>
    <source>
        <strain evidence="17">RU1</strain>
    </source>
</reference>
<dbReference type="InterPro" id="IPR011054">
    <property type="entry name" value="Rudment_hybrid_motif"/>
</dbReference>
<dbReference type="Pfam" id="PF01071">
    <property type="entry name" value="GARS_A"/>
    <property type="match status" value="1"/>
</dbReference>
<dbReference type="GO" id="GO:0006189">
    <property type="term" value="P:'de novo' IMP biosynthetic process"/>
    <property type="evidence" value="ECO:0007669"/>
    <property type="project" value="UniProtKB-UniRule"/>
</dbReference>
<evidence type="ECO:0000256" key="3">
    <source>
        <dbReference type="ARBA" id="ARBA00005174"/>
    </source>
</evidence>
<comment type="caution">
    <text evidence="17">The sequence shown here is derived from an EMBL/GenBank/DDBJ whole genome shotgun (WGS) entry which is preliminary data.</text>
</comment>
<comment type="catalytic activity">
    <reaction evidence="14">
        <text>5-phospho-beta-D-ribosylamine + glycine + ATP = N(1)-(5-phospho-beta-D-ribosyl)glycinamide + ADP + phosphate + H(+)</text>
        <dbReference type="Rhea" id="RHEA:17453"/>
        <dbReference type="ChEBI" id="CHEBI:15378"/>
        <dbReference type="ChEBI" id="CHEBI:30616"/>
        <dbReference type="ChEBI" id="CHEBI:43474"/>
        <dbReference type="ChEBI" id="CHEBI:57305"/>
        <dbReference type="ChEBI" id="CHEBI:58681"/>
        <dbReference type="ChEBI" id="CHEBI:143788"/>
        <dbReference type="ChEBI" id="CHEBI:456216"/>
        <dbReference type="EC" id="6.3.4.13"/>
    </reaction>
</comment>
<organism evidence="17 18">
    <name type="scientific">Candidatus Scalindua brodae</name>
    <dbReference type="NCBI Taxonomy" id="237368"/>
    <lineage>
        <taxon>Bacteria</taxon>
        <taxon>Pseudomonadati</taxon>
        <taxon>Planctomycetota</taxon>
        <taxon>Candidatus Brocadiia</taxon>
        <taxon>Candidatus Brocadiales</taxon>
        <taxon>Candidatus Scalinduaceae</taxon>
        <taxon>Candidatus Scalindua</taxon>
    </lineage>
</organism>
<keyword evidence="6" id="KW-0479">Metal-binding</keyword>
<proteinExistence type="inferred from homology"/>
<sequence length="429" mass="46139">MKVLVIGGGGREHSLVWKIAQSPLVSKIFCAPGNPGISELAECINITADQIDLLCKFAVKKNIDLTVVGPEAPLVDGIVDVFGKYELKVFGPDKKAAILEDSKVFSKLLLKKHGIPTADFKCFDNYKHARQYVLSKEAPIVVKADGLSKGKGVFVCKTNEEALRAVGSIMKDRVFGNAGNQVVIEECLAGEEISLLAFTDGRNIVAMESSQDHKTVFDGDKGPNTGGMGAYSPVPIMTSELYLRVEKEILVPTVHAMNREGRPYKGVIYIGLMITSSGPMVLEFNVRFGDPEAQVILSRMKSDIVPIMLATISGELDKVDLEWYPQASVCVVMASGGYPGIYDNGKGITGLDLLKNQDGISVFHAGTKSAGGKIVTNGGRVLNVVACGEDIEDAQKKVYEAVSKISFDGAHYRMDIASKAITNPHVSAI</sequence>
<dbReference type="InterPro" id="IPR037123">
    <property type="entry name" value="PRibGlycinamide_synth_C_sf"/>
</dbReference>
<dbReference type="InterPro" id="IPR020561">
    <property type="entry name" value="PRibGlycinamid_synth_ATP-grasp"/>
</dbReference>
<dbReference type="Gene3D" id="3.90.600.10">
    <property type="entry name" value="Phosphoribosylglycinamide synthetase, C-terminal domain"/>
    <property type="match status" value="1"/>
</dbReference>
<dbReference type="EMBL" id="JRYO01000019">
    <property type="protein sequence ID" value="KHE94052.1"/>
    <property type="molecule type" value="Genomic_DNA"/>
</dbReference>
<dbReference type="SUPFAM" id="SSF56059">
    <property type="entry name" value="Glutathione synthetase ATP-binding domain-like"/>
    <property type="match status" value="1"/>
</dbReference>
<evidence type="ECO:0000256" key="10">
    <source>
        <dbReference type="ARBA" id="ARBA00023211"/>
    </source>
</evidence>
<comment type="cofactor">
    <cofactor evidence="2">
        <name>Mg(2+)</name>
        <dbReference type="ChEBI" id="CHEBI:18420"/>
    </cofactor>
</comment>
<evidence type="ECO:0000256" key="1">
    <source>
        <dbReference type="ARBA" id="ARBA00001936"/>
    </source>
</evidence>
<dbReference type="FunFam" id="3.30.470.20:FF:000018">
    <property type="entry name" value="Trifunctional purine biosynthetic protein adenosine-3"/>
    <property type="match status" value="1"/>
</dbReference>
<dbReference type="InterPro" id="IPR013815">
    <property type="entry name" value="ATP_grasp_subdomain_1"/>
</dbReference>
<dbReference type="NCBIfam" id="TIGR00877">
    <property type="entry name" value="purD"/>
    <property type="match status" value="1"/>
</dbReference>